<evidence type="ECO:0000313" key="1">
    <source>
        <dbReference type="EMBL" id="KAK7410382.1"/>
    </source>
</evidence>
<accession>A0AAN9SXP3</accession>
<reference evidence="1 2" key="1">
    <citation type="submission" date="2024-01" db="EMBL/GenBank/DDBJ databases">
        <title>The genomes of 5 underutilized Papilionoideae crops provide insights into root nodulation and disease resistanc.</title>
        <authorList>
            <person name="Jiang F."/>
        </authorList>
    </citation>
    <scope>NUCLEOTIDE SEQUENCE [LARGE SCALE GENOMIC DNA]</scope>
    <source>
        <strain evidence="1">DUOXIRENSHENG_FW03</strain>
        <tissue evidence="1">Leaves</tissue>
    </source>
</reference>
<dbReference type="AlphaFoldDB" id="A0AAN9SXP3"/>
<dbReference type="Proteomes" id="UP001386955">
    <property type="component" value="Unassembled WGS sequence"/>
</dbReference>
<proteinExistence type="predicted"/>
<protein>
    <submittedName>
        <fullName evidence="1">Uncharacterized protein</fullName>
    </submittedName>
</protein>
<comment type="caution">
    <text evidence="1">The sequence shown here is derived from an EMBL/GenBank/DDBJ whole genome shotgun (WGS) entry which is preliminary data.</text>
</comment>
<evidence type="ECO:0000313" key="2">
    <source>
        <dbReference type="Proteomes" id="UP001386955"/>
    </source>
</evidence>
<organism evidence="1 2">
    <name type="scientific">Psophocarpus tetragonolobus</name>
    <name type="common">Winged bean</name>
    <name type="synonym">Dolichos tetragonolobus</name>
    <dbReference type="NCBI Taxonomy" id="3891"/>
    <lineage>
        <taxon>Eukaryota</taxon>
        <taxon>Viridiplantae</taxon>
        <taxon>Streptophyta</taxon>
        <taxon>Embryophyta</taxon>
        <taxon>Tracheophyta</taxon>
        <taxon>Spermatophyta</taxon>
        <taxon>Magnoliopsida</taxon>
        <taxon>eudicotyledons</taxon>
        <taxon>Gunneridae</taxon>
        <taxon>Pentapetalae</taxon>
        <taxon>rosids</taxon>
        <taxon>fabids</taxon>
        <taxon>Fabales</taxon>
        <taxon>Fabaceae</taxon>
        <taxon>Papilionoideae</taxon>
        <taxon>50 kb inversion clade</taxon>
        <taxon>NPAAA clade</taxon>
        <taxon>indigoferoid/millettioid clade</taxon>
        <taxon>Phaseoleae</taxon>
        <taxon>Psophocarpus</taxon>
    </lineage>
</organism>
<dbReference type="EMBL" id="JAYMYS010000001">
    <property type="protein sequence ID" value="KAK7410382.1"/>
    <property type="molecule type" value="Genomic_DNA"/>
</dbReference>
<name>A0AAN9SXP3_PSOTE</name>
<gene>
    <name evidence="1" type="ORF">VNO78_01119</name>
</gene>
<sequence length="133" mass="14792">MEMESKLWGHFQPQNSLFRFVLVLYEDSCSQDPLDVGHVGVAKVMEMVWRYIDHRNPGTEVECITNSKILSGVAMSGLRLIHALTWPRCLGTPQKATAQLGGRGAKLTASCVAVSLRSDAREKKVTGDEFHFT</sequence>
<keyword evidence="2" id="KW-1185">Reference proteome</keyword>